<feature type="domain" description="UspA" evidence="2">
    <location>
        <begin position="165"/>
        <end position="232"/>
    </location>
</feature>
<dbReference type="PANTHER" id="PTHR46268:SF15">
    <property type="entry name" value="UNIVERSAL STRESS PROTEIN HP_0031"/>
    <property type="match status" value="1"/>
</dbReference>
<reference evidence="3 4" key="1">
    <citation type="submission" date="2016-07" db="EMBL/GenBank/DDBJ databases">
        <title>Draft Genome Sequence of Methylobrevis pamukkalensis PK2.</title>
        <authorList>
            <person name="Vasilenko O.V."/>
            <person name="Doronina N.V."/>
            <person name="Shmareva M.N."/>
            <person name="Tarlachkov S.V."/>
            <person name="Mustakhimov I."/>
            <person name="Trotsenko Y.A."/>
        </authorList>
    </citation>
    <scope>NUCLEOTIDE SEQUENCE [LARGE SCALE GENOMIC DNA]</scope>
    <source>
        <strain evidence="3 4">PK2</strain>
    </source>
</reference>
<evidence type="ECO:0000313" key="4">
    <source>
        <dbReference type="Proteomes" id="UP000094622"/>
    </source>
</evidence>
<organism evidence="3 4">
    <name type="scientific">Methylobrevis pamukkalensis</name>
    <dbReference type="NCBI Taxonomy" id="1439726"/>
    <lineage>
        <taxon>Bacteria</taxon>
        <taxon>Pseudomonadati</taxon>
        <taxon>Pseudomonadota</taxon>
        <taxon>Alphaproteobacteria</taxon>
        <taxon>Hyphomicrobiales</taxon>
        <taxon>Pleomorphomonadaceae</taxon>
        <taxon>Methylobrevis</taxon>
    </lineage>
</organism>
<evidence type="ECO:0000313" key="3">
    <source>
        <dbReference type="EMBL" id="ODN69293.1"/>
    </source>
</evidence>
<gene>
    <name evidence="3" type="ORF">A6302_03413</name>
</gene>
<dbReference type="Pfam" id="PF00582">
    <property type="entry name" value="Usp"/>
    <property type="match status" value="1"/>
</dbReference>
<dbReference type="SUPFAM" id="SSF52402">
    <property type="entry name" value="Adenine nucleotide alpha hydrolases-like"/>
    <property type="match status" value="2"/>
</dbReference>
<dbReference type="EMBL" id="MCRJ01000099">
    <property type="protein sequence ID" value="ODN69293.1"/>
    <property type="molecule type" value="Genomic_DNA"/>
</dbReference>
<accession>A0A1E3GZ18</accession>
<dbReference type="PRINTS" id="PR01438">
    <property type="entry name" value="UNVRSLSTRESS"/>
</dbReference>
<dbReference type="CDD" id="cd00293">
    <property type="entry name" value="USP-like"/>
    <property type="match status" value="1"/>
</dbReference>
<dbReference type="InterPro" id="IPR006015">
    <property type="entry name" value="Universal_stress_UspA"/>
</dbReference>
<comment type="similarity">
    <text evidence="1">Belongs to the universal stress protein A family.</text>
</comment>
<dbReference type="PANTHER" id="PTHR46268">
    <property type="entry name" value="STRESS RESPONSE PROTEIN NHAX"/>
    <property type="match status" value="1"/>
</dbReference>
<protein>
    <submittedName>
        <fullName evidence="3">Universal stress protein family protein</fullName>
    </submittedName>
</protein>
<evidence type="ECO:0000256" key="1">
    <source>
        <dbReference type="ARBA" id="ARBA00008791"/>
    </source>
</evidence>
<name>A0A1E3GZ18_9HYPH</name>
<dbReference type="InterPro" id="IPR006016">
    <property type="entry name" value="UspA"/>
</dbReference>
<proteinExistence type="inferred from homology"/>
<sequence>MAPAYLAVPIPADYLVGAVEEAERQARAAAEAFGKLATDAGVGHEARTVTVLAGSTSPLVGQAHLSDLVIIGQEDDDNPEPMRGALIEAMLFDAGVPVMVVPRGWDEPLAVGRVLVAWDGGSTAARAVHEAMPVLEHAGSVEIVIVPGGKGWNGEPGSDVATYLARHGLDVSVTTVNRDADNIADALNGYARETGADLLVMGGYGHSRLREFIIGGATSDMLARAEIPVIIAH</sequence>
<dbReference type="AlphaFoldDB" id="A0A1E3GZ18"/>
<comment type="caution">
    <text evidence="3">The sequence shown here is derived from an EMBL/GenBank/DDBJ whole genome shotgun (WGS) entry which is preliminary data.</text>
</comment>
<evidence type="ECO:0000259" key="2">
    <source>
        <dbReference type="Pfam" id="PF00582"/>
    </source>
</evidence>
<dbReference type="Proteomes" id="UP000094622">
    <property type="component" value="Unassembled WGS sequence"/>
</dbReference>
<dbReference type="Gene3D" id="3.40.50.12370">
    <property type="match status" value="1"/>
</dbReference>
<keyword evidence="4" id="KW-1185">Reference proteome</keyword>